<protein>
    <submittedName>
        <fullName evidence="1">Uncharacterized protein</fullName>
    </submittedName>
</protein>
<gene>
    <name evidence="1" type="ORF">NARC_40192</name>
</gene>
<organism evidence="1 2">
    <name type="scientific">Candidatus Nitrosocosmicus arcticus</name>
    <dbReference type="NCBI Taxonomy" id="2035267"/>
    <lineage>
        <taxon>Archaea</taxon>
        <taxon>Nitrososphaerota</taxon>
        <taxon>Nitrososphaeria</taxon>
        <taxon>Nitrososphaerales</taxon>
        <taxon>Nitrososphaeraceae</taxon>
        <taxon>Candidatus Nitrosocosmicus</taxon>
    </lineage>
</organism>
<dbReference type="EMBL" id="VOAH01000004">
    <property type="protein sequence ID" value="TVP41229.1"/>
    <property type="molecule type" value="Genomic_DNA"/>
</dbReference>
<proteinExistence type="predicted"/>
<accession>A0A557SX93</accession>
<comment type="caution">
    <text evidence="1">The sequence shown here is derived from an EMBL/GenBank/DDBJ whole genome shotgun (WGS) entry which is preliminary data.</text>
</comment>
<name>A0A557SX93_9ARCH</name>
<dbReference type="Proteomes" id="UP000315289">
    <property type="component" value="Unassembled WGS sequence"/>
</dbReference>
<evidence type="ECO:0000313" key="1">
    <source>
        <dbReference type="EMBL" id="TVP41229.1"/>
    </source>
</evidence>
<reference evidence="1 2" key="1">
    <citation type="journal article" date="2019" name="Front. Microbiol.">
        <title>Ammonia Oxidation by the Arctic Terrestrial Thaumarchaeote Candidatus Nitrosocosmicus arcticus Is Stimulated by Increasing Temperatures.</title>
        <authorList>
            <person name="Alves R.J.E."/>
            <person name="Kerou M."/>
            <person name="Zappe A."/>
            <person name="Bittner R."/>
            <person name="Abby S.S."/>
            <person name="Schmidt H.A."/>
            <person name="Pfeifer K."/>
            <person name="Schleper C."/>
        </authorList>
    </citation>
    <scope>NUCLEOTIDE SEQUENCE [LARGE SCALE GENOMIC DNA]</scope>
    <source>
        <strain evidence="1 2">Kfb</strain>
    </source>
</reference>
<sequence>MENGKITVARFVVYVDALEEYYTFITPVAYNELEDGRILVPPMGKEFHEKVG</sequence>
<dbReference type="RefSeq" id="WP_186434088.1">
    <property type="nucleotide sequence ID" value="NZ_ML675580.1"/>
</dbReference>
<dbReference type="AlphaFoldDB" id="A0A557SX93"/>
<evidence type="ECO:0000313" key="2">
    <source>
        <dbReference type="Proteomes" id="UP000315289"/>
    </source>
</evidence>
<keyword evidence="2" id="KW-1185">Reference proteome</keyword>